<dbReference type="EMBL" id="JABBFX010000001">
    <property type="protein sequence ID" value="NML44053.1"/>
    <property type="molecule type" value="Genomic_DNA"/>
</dbReference>
<evidence type="ECO:0008006" key="3">
    <source>
        <dbReference type="Google" id="ProtNLM"/>
    </source>
</evidence>
<proteinExistence type="predicted"/>
<evidence type="ECO:0000313" key="2">
    <source>
        <dbReference type="Proteomes" id="UP000541185"/>
    </source>
</evidence>
<sequence length="308" mass="33006">MDGTLAQAIAALDAGQPRRSVAISHAVLEHAQRKRDPHLEARASLLLAQGFKLGSRLRLAADFGERAADLFHARSDAEGLADALSLRSYSASAFGRHDEALLLATRAIEVRAAQKDPEASAMGLNAFGIASLWAGDLASARGVLDAAALYAAEEGCAATAFQPVVNAACAEVLRLMRDGEQDTDQLAALLRWARQLLRRGARGSSRGSADVVMLLLVFCDFMLAQRRGQADRAAVLHQDCIQRAARLPRRSWLHAFAWWARYERSKSAGDTAGALRSTRAMAAAAREGEHATLAALADDLGARLSLCR</sequence>
<dbReference type="InterPro" id="IPR011990">
    <property type="entry name" value="TPR-like_helical_dom_sf"/>
</dbReference>
<dbReference type="Gene3D" id="1.25.40.10">
    <property type="entry name" value="Tetratricopeptide repeat domain"/>
    <property type="match status" value="1"/>
</dbReference>
<dbReference type="RefSeq" id="WP_169418218.1">
    <property type="nucleotide sequence ID" value="NZ_JABBFX010000001.1"/>
</dbReference>
<comment type="caution">
    <text evidence="1">The sequence shown here is derived from an EMBL/GenBank/DDBJ whole genome shotgun (WGS) entry which is preliminary data.</text>
</comment>
<gene>
    <name evidence="1" type="ORF">HHL11_09860</name>
</gene>
<organism evidence="1 2">
    <name type="scientific">Ramlibacter agri</name>
    <dbReference type="NCBI Taxonomy" id="2728837"/>
    <lineage>
        <taxon>Bacteria</taxon>
        <taxon>Pseudomonadati</taxon>
        <taxon>Pseudomonadota</taxon>
        <taxon>Betaproteobacteria</taxon>
        <taxon>Burkholderiales</taxon>
        <taxon>Comamonadaceae</taxon>
        <taxon>Ramlibacter</taxon>
    </lineage>
</organism>
<protein>
    <recommendedName>
        <fullName evidence="3">MalT-like TPR region domain-containing protein</fullName>
    </recommendedName>
</protein>
<keyword evidence="2" id="KW-1185">Reference proteome</keyword>
<dbReference type="AlphaFoldDB" id="A0A848H649"/>
<accession>A0A848H649</accession>
<dbReference type="SUPFAM" id="SSF48452">
    <property type="entry name" value="TPR-like"/>
    <property type="match status" value="1"/>
</dbReference>
<evidence type="ECO:0000313" key="1">
    <source>
        <dbReference type="EMBL" id="NML44053.1"/>
    </source>
</evidence>
<name>A0A848H649_9BURK</name>
<reference evidence="1 2" key="1">
    <citation type="submission" date="2020-04" db="EMBL/GenBank/DDBJ databases">
        <title>Ramlibacter sp. G-1-2-2 isolated from soil.</title>
        <authorList>
            <person name="Dahal R.H."/>
        </authorList>
    </citation>
    <scope>NUCLEOTIDE SEQUENCE [LARGE SCALE GENOMIC DNA]</scope>
    <source>
        <strain evidence="1 2">G-1-2-2</strain>
    </source>
</reference>
<dbReference type="Proteomes" id="UP000541185">
    <property type="component" value="Unassembled WGS sequence"/>
</dbReference>